<evidence type="ECO:0000313" key="2">
    <source>
        <dbReference type="EMBL" id="TSJ79755.1"/>
    </source>
</evidence>
<name>A0A556QSY6_9BACT</name>
<dbReference type="OrthoDB" id="9810174at2"/>
<reference evidence="2 3" key="1">
    <citation type="submission" date="2019-07" db="EMBL/GenBank/DDBJ databases">
        <title>Description of 53C-WASEF.</title>
        <authorList>
            <person name="Pitt A."/>
            <person name="Hahn M.W."/>
        </authorList>
    </citation>
    <scope>NUCLEOTIDE SEQUENCE [LARGE SCALE GENOMIC DNA]</scope>
    <source>
        <strain evidence="2 3">53C-WASEF</strain>
    </source>
</reference>
<evidence type="ECO:0000313" key="3">
    <source>
        <dbReference type="Proteomes" id="UP000315648"/>
    </source>
</evidence>
<comment type="caution">
    <text evidence="2">The sequence shown here is derived from an EMBL/GenBank/DDBJ whole genome shotgun (WGS) entry which is preliminary data.</text>
</comment>
<dbReference type="SUPFAM" id="SSF88874">
    <property type="entry name" value="Receptor-binding domain of short tail fibre protein gp12"/>
    <property type="match status" value="1"/>
</dbReference>
<dbReference type="Gene3D" id="3.90.1340.10">
    <property type="entry name" value="Phage tail collar domain"/>
    <property type="match status" value="1"/>
</dbReference>
<evidence type="ECO:0000259" key="1">
    <source>
        <dbReference type="Pfam" id="PF07484"/>
    </source>
</evidence>
<proteinExistence type="predicted"/>
<dbReference type="Pfam" id="PF07484">
    <property type="entry name" value="Collar"/>
    <property type="match status" value="1"/>
</dbReference>
<feature type="domain" description="Phage tail collar" evidence="1">
    <location>
        <begin position="11"/>
        <end position="59"/>
    </location>
</feature>
<sequence>MWHSLSPRVGLAAFNFAPAGFVSCDGTHLEVEKYPDLFGLLGARFGGDGVSTFATPDLSALREFTATLPIISTEANNDQDVLGVIRNAGGCGNLAAYHRCDGTLLDITANTALYALLGHAYVVAPLAMPPVAAEPNPPWWKKWLGAKPQVTRQTVQSTFALPDLHALEALSGERYLICISGFFPSRTST</sequence>
<dbReference type="AlphaFoldDB" id="A0A556QSY6"/>
<gene>
    <name evidence="2" type="ORF">FPL22_08825</name>
</gene>
<organism evidence="2 3">
    <name type="scientific">Rariglobus hedericola</name>
    <dbReference type="NCBI Taxonomy" id="2597822"/>
    <lineage>
        <taxon>Bacteria</taxon>
        <taxon>Pseudomonadati</taxon>
        <taxon>Verrucomicrobiota</taxon>
        <taxon>Opitutia</taxon>
        <taxon>Opitutales</taxon>
        <taxon>Opitutaceae</taxon>
        <taxon>Rariglobus</taxon>
    </lineage>
</organism>
<dbReference type="Proteomes" id="UP000315648">
    <property type="component" value="Unassembled WGS sequence"/>
</dbReference>
<dbReference type="EMBL" id="VMBG01000001">
    <property type="protein sequence ID" value="TSJ79755.1"/>
    <property type="molecule type" value="Genomic_DNA"/>
</dbReference>
<accession>A0A556QSY6</accession>
<dbReference type="InterPro" id="IPR037053">
    <property type="entry name" value="Phage_tail_collar_dom_sf"/>
</dbReference>
<dbReference type="InterPro" id="IPR011083">
    <property type="entry name" value="Phage_tail_collar_dom"/>
</dbReference>
<keyword evidence="3" id="KW-1185">Reference proteome</keyword>
<protein>
    <submittedName>
        <fullName evidence="2">Tail fiber protein</fullName>
    </submittedName>
</protein>